<dbReference type="PANTHER" id="PTHR33734:SF22">
    <property type="entry name" value="MEMBRANE-BOUND LYTIC MUREIN TRANSGLYCOSYLASE D"/>
    <property type="match status" value="1"/>
</dbReference>
<dbReference type="PANTHER" id="PTHR33734">
    <property type="entry name" value="LYSM DOMAIN-CONTAINING GPI-ANCHORED PROTEIN 2"/>
    <property type="match status" value="1"/>
</dbReference>
<dbReference type="CDD" id="cd00118">
    <property type="entry name" value="LysM"/>
    <property type="match status" value="3"/>
</dbReference>
<dbReference type="Gene3D" id="1.10.530.10">
    <property type="match status" value="1"/>
</dbReference>
<evidence type="ECO:0000256" key="3">
    <source>
        <dbReference type="ARBA" id="ARBA00022801"/>
    </source>
</evidence>
<dbReference type="Pfam" id="PF18013">
    <property type="entry name" value="Phage_lysozyme2"/>
    <property type="match status" value="1"/>
</dbReference>
<feature type="domain" description="LysM" evidence="7">
    <location>
        <begin position="488"/>
        <end position="534"/>
    </location>
</feature>
<dbReference type="InterPro" id="IPR038765">
    <property type="entry name" value="Papain-like_cys_pep_sf"/>
</dbReference>
<dbReference type="GO" id="GO:0071555">
    <property type="term" value="P:cell wall organization"/>
    <property type="evidence" value="ECO:0007669"/>
    <property type="project" value="UniProtKB-KW"/>
</dbReference>
<evidence type="ECO:0000259" key="7">
    <source>
        <dbReference type="PROSITE" id="PS51782"/>
    </source>
</evidence>
<protein>
    <submittedName>
        <fullName evidence="8">Lysozyme</fullName>
    </submittedName>
</protein>
<evidence type="ECO:0000256" key="2">
    <source>
        <dbReference type="ARBA" id="ARBA00022729"/>
    </source>
</evidence>
<evidence type="ECO:0000256" key="4">
    <source>
        <dbReference type="ARBA" id="ARBA00023316"/>
    </source>
</evidence>
<dbReference type="Pfam" id="PF05257">
    <property type="entry name" value="CHAP"/>
    <property type="match status" value="1"/>
</dbReference>
<keyword evidence="4" id="KW-0961">Cell wall biogenesis/degradation</keyword>
<dbReference type="Gene3D" id="3.90.1720.10">
    <property type="entry name" value="endopeptidase domain like (from Nostoc punctiforme)"/>
    <property type="match status" value="1"/>
</dbReference>
<dbReference type="PROSITE" id="PS50911">
    <property type="entry name" value="CHAP"/>
    <property type="match status" value="1"/>
</dbReference>
<keyword evidence="2" id="KW-0732">Signal</keyword>
<evidence type="ECO:0000313" key="8">
    <source>
        <dbReference type="EMBL" id="DAF88414.1"/>
    </source>
</evidence>
<dbReference type="InterPro" id="IPR036779">
    <property type="entry name" value="LysM_dom_sf"/>
</dbReference>
<name>A0A8S5U1V3_9CAUD</name>
<dbReference type="SMART" id="SM00257">
    <property type="entry name" value="LysM"/>
    <property type="match status" value="3"/>
</dbReference>
<evidence type="ECO:0000256" key="1">
    <source>
        <dbReference type="ARBA" id="ARBA00022529"/>
    </source>
</evidence>
<organism evidence="8">
    <name type="scientific">Siphoviridae sp. ctdHi7</name>
    <dbReference type="NCBI Taxonomy" id="2825577"/>
    <lineage>
        <taxon>Viruses</taxon>
        <taxon>Duplodnaviria</taxon>
        <taxon>Heunggongvirae</taxon>
        <taxon>Uroviricota</taxon>
        <taxon>Caudoviricetes</taxon>
    </lineage>
</organism>
<dbReference type="SUPFAM" id="SSF54106">
    <property type="entry name" value="LysM domain"/>
    <property type="match status" value="3"/>
</dbReference>
<feature type="domain" description="LysM" evidence="7">
    <location>
        <begin position="358"/>
        <end position="402"/>
    </location>
</feature>
<dbReference type="InterPro" id="IPR007921">
    <property type="entry name" value="CHAP_dom"/>
</dbReference>
<dbReference type="PROSITE" id="PS51782">
    <property type="entry name" value="LYSM"/>
    <property type="match status" value="3"/>
</dbReference>
<dbReference type="GO" id="GO:0016787">
    <property type="term" value="F:hydrolase activity"/>
    <property type="evidence" value="ECO:0007669"/>
    <property type="project" value="UniProtKB-KW"/>
</dbReference>
<keyword evidence="1" id="KW-0929">Antimicrobial</keyword>
<dbReference type="EMBL" id="BK015985">
    <property type="protein sequence ID" value="DAF88414.1"/>
    <property type="molecule type" value="Genomic_DNA"/>
</dbReference>
<proteinExistence type="predicted"/>
<keyword evidence="3" id="KW-0378">Hydrolase</keyword>
<reference evidence="8" key="1">
    <citation type="journal article" date="2021" name="Proc. Natl. Acad. Sci. U.S.A.">
        <title>A Catalog of Tens of Thousands of Viruses from Human Metagenomes Reveals Hidden Associations with Chronic Diseases.</title>
        <authorList>
            <person name="Tisza M.J."/>
            <person name="Buck C.B."/>
        </authorList>
    </citation>
    <scope>NUCLEOTIDE SEQUENCE</scope>
    <source>
        <strain evidence="8">CtdHi7</strain>
    </source>
</reference>
<dbReference type="InterPro" id="IPR018392">
    <property type="entry name" value="LysM"/>
</dbReference>
<dbReference type="GO" id="GO:0001897">
    <property type="term" value="P:symbiont-mediated cytolysis of host cell"/>
    <property type="evidence" value="ECO:0007669"/>
    <property type="project" value="UniProtKB-ARBA"/>
</dbReference>
<dbReference type="SUPFAM" id="SSF54001">
    <property type="entry name" value="Cysteine proteinases"/>
    <property type="match status" value="1"/>
</dbReference>
<dbReference type="InterPro" id="IPR041219">
    <property type="entry name" value="Phage_lysozyme2"/>
</dbReference>
<sequence length="537" mass="57649">MFKMRTTKPEKGNKYYNTKGNGGYSNAIKGSPTDKDCDVLPNCVGYAYGRFNEIGGYGCCKYLAPVNAENFMQYKGSCETGQTPKVGACMVWQKGATLKGSDGAGHVAIVEKVISPTEVITSESGWGCKNPFWTQTRRKGANGNWGAGSGYKFLGFIYNPAVKDTEPKKTYTAGASNEQTIYNYLTQVAGLNCAAACGVLANIEAESAFRPNNLQNSYERSLGYTDETYTAAVDSGAYGNFVKDCAGYGLAQWTYWSRKQKLLEFAKSKGKSIGDMGMQLEFFVQEIKQYSGVWKCLTTVANTAEGAYNAGHTVCYSYEAPAAKETSSVTRGNRAKVLYAKYSGEPTQSGGTVQDGDTVYTVKRGDTLSGIAAKYGTTYQKLAAYNGIKNPNIISVGQQIKIPGNTAEAPTPAVKPAEPPQTTKPTTETTETVYTVVKGDTLSGIAKKYGTTYQKLAAYNGISNPNVISVGQKIKIPGTAAKQPEASRTYTVVRGDSLWGIAAKLLGKGSRYPEIKSLNGLTSDVITAGQVLKIPEK</sequence>
<evidence type="ECO:0000256" key="5">
    <source>
        <dbReference type="SAM" id="MobiDB-lite"/>
    </source>
</evidence>
<feature type="domain" description="Peptidase C51" evidence="6">
    <location>
        <begin position="18"/>
        <end position="158"/>
    </location>
</feature>
<evidence type="ECO:0000259" key="6">
    <source>
        <dbReference type="PROSITE" id="PS50911"/>
    </source>
</evidence>
<dbReference type="Pfam" id="PF01476">
    <property type="entry name" value="LysM"/>
    <property type="match status" value="3"/>
</dbReference>
<dbReference type="GO" id="GO:0008932">
    <property type="term" value="F:lytic endotransglycosylase activity"/>
    <property type="evidence" value="ECO:0007669"/>
    <property type="project" value="TreeGrafter"/>
</dbReference>
<feature type="domain" description="LysM" evidence="7">
    <location>
        <begin position="432"/>
        <end position="476"/>
    </location>
</feature>
<accession>A0A8S5U1V3</accession>
<dbReference type="Gene3D" id="3.10.350.10">
    <property type="entry name" value="LysM domain"/>
    <property type="match status" value="3"/>
</dbReference>
<feature type="region of interest" description="Disordered" evidence="5">
    <location>
        <begin position="407"/>
        <end position="427"/>
    </location>
</feature>